<dbReference type="InterPro" id="IPR000160">
    <property type="entry name" value="GGDEF_dom"/>
</dbReference>
<dbReference type="GO" id="GO:0000160">
    <property type="term" value="P:phosphorelay signal transduction system"/>
    <property type="evidence" value="ECO:0007669"/>
    <property type="project" value="InterPro"/>
</dbReference>
<dbReference type="Pfam" id="PF00072">
    <property type="entry name" value="Response_reg"/>
    <property type="match status" value="1"/>
</dbReference>
<dbReference type="PATRIC" id="fig|1359175.3.peg.1362"/>
<dbReference type="GO" id="GO:0043709">
    <property type="term" value="P:cell adhesion involved in single-species biofilm formation"/>
    <property type="evidence" value="ECO:0007669"/>
    <property type="project" value="TreeGrafter"/>
</dbReference>
<dbReference type="CDD" id="cd17538">
    <property type="entry name" value="REC_D1_PleD-like"/>
    <property type="match status" value="1"/>
</dbReference>
<dbReference type="PANTHER" id="PTHR45138:SF9">
    <property type="entry name" value="DIGUANYLATE CYCLASE DGCM-RELATED"/>
    <property type="match status" value="1"/>
</dbReference>
<dbReference type="FunFam" id="3.30.70.270:FF:000001">
    <property type="entry name" value="Diguanylate cyclase domain protein"/>
    <property type="match status" value="1"/>
</dbReference>
<name>A0A0F3PEM3_ORITS</name>
<comment type="catalytic activity">
    <reaction evidence="2">
        <text>2 GTP = 3',3'-c-di-GMP + 2 diphosphate</text>
        <dbReference type="Rhea" id="RHEA:24898"/>
        <dbReference type="ChEBI" id="CHEBI:33019"/>
        <dbReference type="ChEBI" id="CHEBI:37565"/>
        <dbReference type="ChEBI" id="CHEBI:58805"/>
        <dbReference type="EC" id="2.7.7.65"/>
    </reaction>
</comment>
<dbReference type="CDD" id="cd01949">
    <property type="entry name" value="GGDEF"/>
    <property type="match status" value="1"/>
</dbReference>
<dbReference type="PROSITE" id="PS50110">
    <property type="entry name" value="RESPONSE_REGULATORY"/>
    <property type="match status" value="1"/>
</dbReference>
<proteinExistence type="predicted"/>
<feature type="domain" description="Response regulatory" evidence="4">
    <location>
        <begin position="4"/>
        <end position="120"/>
    </location>
</feature>
<evidence type="ECO:0000256" key="2">
    <source>
        <dbReference type="ARBA" id="ARBA00034247"/>
    </source>
</evidence>
<dbReference type="InterPro" id="IPR029787">
    <property type="entry name" value="Nucleotide_cyclase"/>
</dbReference>
<dbReference type="GO" id="GO:0052621">
    <property type="term" value="F:diguanylate cyclase activity"/>
    <property type="evidence" value="ECO:0007669"/>
    <property type="project" value="UniProtKB-EC"/>
</dbReference>
<dbReference type="Pfam" id="PF00990">
    <property type="entry name" value="GGDEF"/>
    <property type="match status" value="1"/>
</dbReference>
<evidence type="ECO:0000313" key="7">
    <source>
        <dbReference type="Proteomes" id="UP000033671"/>
    </source>
</evidence>
<organism evidence="6 7">
    <name type="scientific">Orientia tsutsugamushi str. TA716</name>
    <dbReference type="NCBI Taxonomy" id="1359175"/>
    <lineage>
        <taxon>Bacteria</taxon>
        <taxon>Pseudomonadati</taxon>
        <taxon>Pseudomonadota</taxon>
        <taxon>Alphaproteobacteria</taxon>
        <taxon>Rickettsiales</taxon>
        <taxon>Rickettsiaceae</taxon>
        <taxon>Rickettsieae</taxon>
        <taxon>Orientia</taxon>
    </lineage>
</organism>
<dbReference type="SUPFAM" id="SSF55073">
    <property type="entry name" value="Nucleotide cyclase"/>
    <property type="match status" value="1"/>
</dbReference>
<dbReference type="AlphaFoldDB" id="A0A0F3PEM3"/>
<dbReference type="RefSeq" id="WP_045916529.1">
    <property type="nucleotide sequence ID" value="NZ_LAOA01000002.1"/>
</dbReference>
<evidence type="ECO:0000313" key="6">
    <source>
        <dbReference type="EMBL" id="KJV77669.1"/>
    </source>
</evidence>
<dbReference type="SMART" id="SM00448">
    <property type="entry name" value="REC"/>
    <property type="match status" value="1"/>
</dbReference>
<gene>
    <name evidence="6" type="ORF">OTSTA716_0129</name>
</gene>
<evidence type="ECO:0000256" key="1">
    <source>
        <dbReference type="ARBA" id="ARBA00012528"/>
    </source>
</evidence>
<dbReference type="InterPro" id="IPR050469">
    <property type="entry name" value="Diguanylate_Cyclase"/>
</dbReference>
<dbReference type="Gene3D" id="3.40.50.2300">
    <property type="match status" value="1"/>
</dbReference>
<accession>A0A0F3PEM3</accession>
<protein>
    <recommendedName>
        <fullName evidence="1">diguanylate cyclase</fullName>
        <ecNumber evidence="1">2.7.7.65</ecNumber>
    </recommendedName>
</protein>
<dbReference type="InterPro" id="IPR043128">
    <property type="entry name" value="Rev_trsase/Diguanyl_cyclase"/>
</dbReference>
<dbReference type="Proteomes" id="UP000033671">
    <property type="component" value="Unassembled WGS sequence"/>
</dbReference>
<dbReference type="EMBL" id="LAOA01000002">
    <property type="protein sequence ID" value="KJV77669.1"/>
    <property type="molecule type" value="Genomic_DNA"/>
</dbReference>
<dbReference type="EC" id="2.7.7.65" evidence="1"/>
<dbReference type="PROSITE" id="PS50887">
    <property type="entry name" value="GGDEF"/>
    <property type="match status" value="1"/>
</dbReference>
<reference evidence="6 7" key="1">
    <citation type="submission" date="2015-01" db="EMBL/GenBank/DDBJ databases">
        <title>Genome Sequencing of Rickettsiales.</title>
        <authorList>
            <person name="Daugherty S.C."/>
            <person name="Su Q."/>
            <person name="Abolude K."/>
            <person name="Beier-Sexton M."/>
            <person name="Carlyon J.A."/>
            <person name="Carter R."/>
            <person name="Day N.P."/>
            <person name="Dumler S.J."/>
            <person name="Dyachenko V."/>
            <person name="Godinez A."/>
            <person name="Kurtti T.J."/>
            <person name="Lichay M."/>
            <person name="Mullins K.E."/>
            <person name="Ott S."/>
            <person name="Pappas-Brown V."/>
            <person name="Paris D.H."/>
            <person name="Patel P."/>
            <person name="Richards A.L."/>
            <person name="Sadzewicz L."/>
            <person name="Sears K."/>
            <person name="Seidman D."/>
            <person name="Sengamalay N."/>
            <person name="Stenos J."/>
            <person name="Tallon L.J."/>
            <person name="Vincent G."/>
            <person name="Fraser C.M."/>
            <person name="Munderloh U."/>
            <person name="Dunning-Hotopp J.C."/>
        </authorList>
    </citation>
    <scope>NUCLEOTIDE SEQUENCE [LARGE SCALE GENOMIC DNA]</scope>
    <source>
        <strain evidence="6 7">TA716</strain>
    </source>
</reference>
<feature type="domain" description="GGDEF" evidence="5">
    <location>
        <begin position="353"/>
        <end position="489"/>
    </location>
</feature>
<dbReference type="InterPro" id="IPR011006">
    <property type="entry name" value="CheY-like_superfamily"/>
</dbReference>
<dbReference type="PANTHER" id="PTHR45138">
    <property type="entry name" value="REGULATORY COMPONENTS OF SENSORY TRANSDUCTION SYSTEM"/>
    <property type="match status" value="1"/>
</dbReference>
<dbReference type="GO" id="GO:1902201">
    <property type="term" value="P:negative regulation of bacterial-type flagellum-dependent cell motility"/>
    <property type="evidence" value="ECO:0007669"/>
    <property type="project" value="TreeGrafter"/>
</dbReference>
<feature type="modified residue" description="4-aspartylphosphate" evidence="3">
    <location>
        <position position="53"/>
    </location>
</feature>
<evidence type="ECO:0000259" key="4">
    <source>
        <dbReference type="PROSITE" id="PS50110"/>
    </source>
</evidence>
<evidence type="ECO:0000256" key="3">
    <source>
        <dbReference type="PROSITE-ProRule" id="PRU00169"/>
    </source>
</evidence>
<dbReference type="InterPro" id="IPR001789">
    <property type="entry name" value="Sig_transdc_resp-reg_receiver"/>
</dbReference>
<evidence type="ECO:0000259" key="5">
    <source>
        <dbReference type="PROSITE" id="PS50887"/>
    </source>
</evidence>
<dbReference type="SUPFAM" id="SSF52172">
    <property type="entry name" value="CheY-like"/>
    <property type="match status" value="2"/>
</dbReference>
<dbReference type="GO" id="GO:0005886">
    <property type="term" value="C:plasma membrane"/>
    <property type="evidence" value="ECO:0007669"/>
    <property type="project" value="TreeGrafter"/>
</dbReference>
<comment type="caution">
    <text evidence="6">The sequence shown here is derived from an EMBL/GenBank/DDBJ whole genome shotgun (WGS) entry which is preliminary data.</text>
</comment>
<sequence length="489" mass="55975">MTAAILVVDDLEYNRKLLETKLLTEYYTVYTAANGQEAIKILKAIKIDVVLLDIVMPGMDGFELCKAIKSTQDTAHIPVIIITALSDIEDKVKGLECGADEFLTKPIEDISLFARVKSLVRMKAVSNLIKLRSITYNQINNNDSEFLNANKVGTTLSFKQSNDFSNSTILIIDDDDIWFNRISEIITCLTKKVELFECINYTDNKNKLLTDLEKIATSLVPDLLIINNQIILEDPLRVYAILRSKDELKQSAFMLLTEDSLENRDHDDISTDKLLKGLEMGINDFFPYSIDNNELLARIKTQLRRKQYQDQLKQDLDNRLNLAAKDGLTNIFNRRYFDSHINQLINDAKDSNKSLFLIMIDFDHFKMVNDIYGHQVGDEVLKASVKIIETNIRVTDLIARYGGEEFIITIYDDDIDQQKAIALANRIKIKIETHNFIISNLKLQLKQTISIGITEYDPPEDANALISRTDKALYNAKHYGRNQVWALFR</sequence>
<dbReference type="NCBIfam" id="TIGR00254">
    <property type="entry name" value="GGDEF"/>
    <property type="match status" value="1"/>
</dbReference>
<keyword evidence="3" id="KW-0597">Phosphoprotein</keyword>
<dbReference type="NCBIfam" id="NF007135">
    <property type="entry name" value="PRK09581.1"/>
    <property type="match status" value="1"/>
</dbReference>
<dbReference type="SMART" id="SM00267">
    <property type="entry name" value="GGDEF"/>
    <property type="match status" value="1"/>
</dbReference>
<dbReference type="Gene3D" id="3.30.70.270">
    <property type="match status" value="1"/>
</dbReference>